<keyword evidence="5" id="KW-1185">Reference proteome</keyword>
<feature type="repeat" description="ANK" evidence="3">
    <location>
        <begin position="16"/>
        <end position="48"/>
    </location>
</feature>
<dbReference type="AlphaFoldDB" id="A0A6A6FXN4"/>
<dbReference type="PANTHER" id="PTHR24201">
    <property type="entry name" value="ANK_REP_REGION DOMAIN-CONTAINING PROTEIN"/>
    <property type="match status" value="1"/>
</dbReference>
<dbReference type="InterPro" id="IPR002110">
    <property type="entry name" value="Ankyrin_rpt"/>
</dbReference>
<feature type="repeat" description="ANK" evidence="3">
    <location>
        <begin position="49"/>
        <end position="75"/>
    </location>
</feature>
<dbReference type="Proteomes" id="UP000799538">
    <property type="component" value="Unassembled WGS sequence"/>
</dbReference>
<evidence type="ECO:0000256" key="2">
    <source>
        <dbReference type="ARBA" id="ARBA00023043"/>
    </source>
</evidence>
<proteinExistence type="predicted"/>
<evidence type="ECO:0000313" key="4">
    <source>
        <dbReference type="EMBL" id="KAF2218169.1"/>
    </source>
</evidence>
<feature type="non-terminal residue" evidence="4">
    <location>
        <position position="75"/>
    </location>
</feature>
<gene>
    <name evidence="4" type="ORF">BDZ85DRAFT_170864</name>
</gene>
<accession>A0A6A6FXN4</accession>
<keyword evidence="1" id="KW-0677">Repeat</keyword>
<evidence type="ECO:0000256" key="1">
    <source>
        <dbReference type="ARBA" id="ARBA00022737"/>
    </source>
</evidence>
<dbReference type="EMBL" id="ML992573">
    <property type="protein sequence ID" value="KAF2218169.1"/>
    <property type="molecule type" value="Genomic_DNA"/>
</dbReference>
<evidence type="ECO:0000313" key="5">
    <source>
        <dbReference type="Proteomes" id="UP000799538"/>
    </source>
</evidence>
<dbReference type="Gene3D" id="1.25.40.20">
    <property type="entry name" value="Ankyrin repeat-containing domain"/>
    <property type="match status" value="1"/>
</dbReference>
<dbReference type="InterPro" id="IPR050776">
    <property type="entry name" value="Ank_Repeat/CDKN_Inhibitor"/>
</dbReference>
<dbReference type="SMART" id="SM00248">
    <property type="entry name" value="ANK"/>
    <property type="match status" value="2"/>
</dbReference>
<dbReference type="InterPro" id="IPR036770">
    <property type="entry name" value="Ankyrin_rpt-contain_sf"/>
</dbReference>
<dbReference type="PROSITE" id="PS50297">
    <property type="entry name" value="ANK_REP_REGION"/>
    <property type="match status" value="2"/>
</dbReference>
<dbReference type="SUPFAM" id="SSF48403">
    <property type="entry name" value="Ankyrin repeat"/>
    <property type="match status" value="1"/>
</dbReference>
<keyword evidence="2 3" id="KW-0040">ANK repeat</keyword>
<dbReference type="PROSITE" id="PS50088">
    <property type="entry name" value="ANK_REPEAT"/>
    <property type="match status" value="2"/>
</dbReference>
<dbReference type="Pfam" id="PF12796">
    <property type="entry name" value="Ank_2"/>
    <property type="match status" value="1"/>
</dbReference>
<organism evidence="4 5">
    <name type="scientific">Elsinoe ampelina</name>
    <dbReference type="NCBI Taxonomy" id="302913"/>
    <lineage>
        <taxon>Eukaryota</taxon>
        <taxon>Fungi</taxon>
        <taxon>Dikarya</taxon>
        <taxon>Ascomycota</taxon>
        <taxon>Pezizomycotina</taxon>
        <taxon>Dothideomycetes</taxon>
        <taxon>Dothideomycetidae</taxon>
        <taxon>Myriangiales</taxon>
        <taxon>Elsinoaceae</taxon>
        <taxon>Elsinoe</taxon>
    </lineage>
</organism>
<name>A0A6A6FXN4_9PEZI</name>
<reference evidence="5" key="1">
    <citation type="journal article" date="2020" name="Stud. Mycol.">
        <title>101 Dothideomycetes genomes: A test case for predicting lifestyles and emergence of pathogens.</title>
        <authorList>
            <person name="Haridas S."/>
            <person name="Albert R."/>
            <person name="Binder M."/>
            <person name="Bloem J."/>
            <person name="LaButti K."/>
            <person name="Salamov A."/>
            <person name="Andreopoulos B."/>
            <person name="Baker S."/>
            <person name="Barry K."/>
            <person name="Bills G."/>
            <person name="Bluhm B."/>
            <person name="Cannon C."/>
            <person name="Castanera R."/>
            <person name="Culley D."/>
            <person name="Daum C."/>
            <person name="Ezra D."/>
            <person name="Gonzalez J."/>
            <person name="Henrissat B."/>
            <person name="Kuo A."/>
            <person name="Liang C."/>
            <person name="Lipzen A."/>
            <person name="Lutzoni F."/>
            <person name="Magnuson J."/>
            <person name="Mondo S."/>
            <person name="Nolan M."/>
            <person name="Ohm R."/>
            <person name="Pangilinan J."/>
            <person name="Park H.-J."/>
            <person name="Ramirez L."/>
            <person name="Alfaro M."/>
            <person name="Sun H."/>
            <person name="Tritt A."/>
            <person name="Yoshinaga Y."/>
            <person name="Zwiers L.-H."/>
            <person name="Turgeon B."/>
            <person name="Goodwin S."/>
            <person name="Spatafora J."/>
            <person name="Crous P."/>
            <person name="Grigoriev I."/>
        </authorList>
    </citation>
    <scope>NUCLEOTIDE SEQUENCE [LARGE SCALE GENOMIC DNA]</scope>
    <source>
        <strain evidence="5">CECT 20119</strain>
    </source>
</reference>
<evidence type="ECO:0000256" key="3">
    <source>
        <dbReference type="PROSITE-ProRule" id="PRU00023"/>
    </source>
</evidence>
<sequence>ALLFDHKADPAVKLINGSQPIHSAAARGSVGCIKALLEAGVDINVANMTGRTPLHWAVDRRAVDAVRFLLGDGAD</sequence>
<feature type="non-terminal residue" evidence="4">
    <location>
        <position position="1"/>
    </location>
</feature>
<protein>
    <submittedName>
        <fullName evidence="4">Ankyrin repeat-containing domain protein</fullName>
    </submittedName>
</protein>
<dbReference type="OrthoDB" id="3692537at2759"/>